<dbReference type="Gene3D" id="3.40.50.450">
    <property type="match status" value="1"/>
</dbReference>
<evidence type="ECO:0000313" key="5">
    <source>
        <dbReference type="Proteomes" id="UP000034448"/>
    </source>
</evidence>
<comment type="caution">
    <text evidence="4">The sequence shown here is derived from an EMBL/GenBank/DDBJ whole genome shotgun (WGS) entry which is preliminary data.</text>
</comment>
<organism evidence="4 5">
    <name type="scientific">Candidatus Daviesbacteria bacterium GW2011_GWA1_36_8</name>
    <dbReference type="NCBI Taxonomy" id="1618417"/>
    <lineage>
        <taxon>Bacteria</taxon>
        <taxon>Candidatus Daviesiibacteriota</taxon>
    </lineage>
</organism>
<protein>
    <submittedName>
        <fullName evidence="4">Protecting protein DprA protein</fullName>
    </submittedName>
</protein>
<evidence type="ECO:0000313" key="4">
    <source>
        <dbReference type="EMBL" id="KKQ16143.1"/>
    </source>
</evidence>
<evidence type="ECO:0000259" key="3">
    <source>
        <dbReference type="Pfam" id="PF17782"/>
    </source>
</evidence>
<proteinExistence type="inferred from homology"/>
<comment type="similarity">
    <text evidence="1">Belongs to the DprA/Smf family.</text>
</comment>
<dbReference type="Pfam" id="PF17782">
    <property type="entry name" value="WHD_DprA"/>
    <property type="match status" value="1"/>
</dbReference>
<dbReference type="InterPro" id="IPR003488">
    <property type="entry name" value="DprA"/>
</dbReference>
<dbReference type="Gene3D" id="1.10.10.10">
    <property type="entry name" value="Winged helix-like DNA-binding domain superfamily/Winged helix DNA-binding domain"/>
    <property type="match status" value="1"/>
</dbReference>
<dbReference type="EMBL" id="LBSJ01000005">
    <property type="protein sequence ID" value="KKQ16143.1"/>
    <property type="molecule type" value="Genomic_DNA"/>
</dbReference>
<dbReference type="GO" id="GO:0009294">
    <property type="term" value="P:DNA-mediated transformation"/>
    <property type="evidence" value="ECO:0007669"/>
    <property type="project" value="InterPro"/>
</dbReference>
<dbReference type="SUPFAM" id="SSF102405">
    <property type="entry name" value="MCP/YpsA-like"/>
    <property type="match status" value="1"/>
</dbReference>
<dbReference type="Pfam" id="PF02481">
    <property type="entry name" value="DNA_processg_A"/>
    <property type="match status" value="1"/>
</dbReference>
<dbReference type="PANTHER" id="PTHR43022">
    <property type="entry name" value="PROTEIN SMF"/>
    <property type="match status" value="1"/>
</dbReference>
<evidence type="ECO:0000256" key="1">
    <source>
        <dbReference type="ARBA" id="ARBA00006525"/>
    </source>
</evidence>
<dbReference type="SUPFAM" id="SSF46785">
    <property type="entry name" value="Winged helix' DNA-binding domain"/>
    <property type="match status" value="1"/>
</dbReference>
<dbReference type="PANTHER" id="PTHR43022:SF1">
    <property type="entry name" value="PROTEIN SMF"/>
    <property type="match status" value="1"/>
</dbReference>
<reference evidence="4 5" key="1">
    <citation type="journal article" date="2015" name="Nature">
        <title>rRNA introns, odd ribosomes, and small enigmatic genomes across a large radiation of phyla.</title>
        <authorList>
            <person name="Brown C.T."/>
            <person name="Hug L.A."/>
            <person name="Thomas B.C."/>
            <person name="Sharon I."/>
            <person name="Castelle C.J."/>
            <person name="Singh A."/>
            <person name="Wilkins M.J."/>
            <person name="Williams K.H."/>
            <person name="Banfield J.F."/>
        </authorList>
    </citation>
    <scope>NUCLEOTIDE SEQUENCE [LARGE SCALE GENOMIC DNA]</scope>
</reference>
<sequence length="194" mass="21056">MQTSLFLGGGISKIFPPENTSLALKILENGAVLSEYHPDSPHLPGNFPARNRIIAGLSLGVLVTEAAQDSGSLITARLALEQGREVFAVPGPITSTVSEGTADLIKEGARVVTKVEDILEELGIEQYQITNDKLQMTNLSEMENQILKCLENETMHIDEICRQLKKPASEVSAHLIKMEIQGFIKNLGGGNYTN</sequence>
<dbReference type="AlphaFoldDB" id="A0A0G0FAE7"/>
<dbReference type="InterPro" id="IPR057666">
    <property type="entry name" value="DrpA_SLOG"/>
</dbReference>
<feature type="domain" description="Smf/DprA SLOG" evidence="2">
    <location>
        <begin position="3"/>
        <end position="122"/>
    </location>
</feature>
<name>A0A0G0FAE7_9BACT</name>
<dbReference type="InterPro" id="IPR036390">
    <property type="entry name" value="WH_DNA-bd_sf"/>
</dbReference>
<dbReference type="InterPro" id="IPR036388">
    <property type="entry name" value="WH-like_DNA-bd_sf"/>
</dbReference>
<dbReference type="Proteomes" id="UP000034448">
    <property type="component" value="Unassembled WGS sequence"/>
</dbReference>
<gene>
    <name evidence="4" type="ORF">US28_C0005G0058</name>
</gene>
<evidence type="ECO:0000259" key="2">
    <source>
        <dbReference type="Pfam" id="PF02481"/>
    </source>
</evidence>
<dbReference type="InterPro" id="IPR041614">
    <property type="entry name" value="DprA_WH"/>
</dbReference>
<dbReference type="PATRIC" id="fig|1618417.4.peg.248"/>
<feature type="domain" description="DprA winged helix" evidence="3">
    <location>
        <begin position="138"/>
        <end position="190"/>
    </location>
</feature>
<accession>A0A0G0FAE7</accession>